<dbReference type="SMART" id="SM00184">
    <property type="entry name" value="RING"/>
    <property type="match status" value="1"/>
</dbReference>
<dbReference type="Gene3D" id="3.30.40.10">
    <property type="entry name" value="Zinc/RING finger domain, C3HC4 (zinc finger)"/>
    <property type="match status" value="1"/>
</dbReference>
<feature type="domain" description="RING-type" evidence="5">
    <location>
        <begin position="10"/>
        <end position="52"/>
    </location>
</feature>
<sequence length="525" mass="59490">MDEDTDLSTCSICFDAFLQPKLLACRHTFCKPCLQEYRKKVEVSEIVCPLCRQKQSLDDKGLDGLMDNFFVSLRRPESPVIMCCDICFEECELSQCTHCVLKLCESCKSSHYLALKMSGEKANSDQDSDPCQDGEDDEEGGAVSLHTILSIPDHQPKTKMIAKFISSFKVPCNQRYNDGEEHISVIDIFPKSKDTCLVIVKNQPEMIECTVRGRPFVRKMFSGSISGITKTFDGKILFSNRCESTIFQMVDESRIAVFAKCFSCDSRSLSTFEDGRIASIGISGNNVHYRRKSRDIHGVLQIFDKNGKLMREISDDGNGYLFKQPFCVSVNPKNHTVSVSDSGWNQVLIMTEEGYVIRKYKGRGNEDRLIGIRIGRRFLPTALCHDTDGNLVIANILDGSLHLLLPNVKRRTSSAKTKVHCVHKQRFQSIFYSTPDFLLDCLVLLLRRAYFLKLVEKWLRGYLATRCKTGFGNPSTLRFDSENRLWIGDSKDGTIRVFEITSYNNLFHEGRSPISLPGPIRLCLT</sequence>
<dbReference type="GO" id="GO:0008270">
    <property type="term" value="F:zinc ion binding"/>
    <property type="evidence" value="ECO:0007669"/>
    <property type="project" value="UniProtKB-KW"/>
</dbReference>
<keyword evidence="2 4" id="KW-0863">Zinc-finger</keyword>
<dbReference type="GO" id="GO:0006513">
    <property type="term" value="P:protein monoubiquitination"/>
    <property type="evidence" value="ECO:0007669"/>
    <property type="project" value="TreeGrafter"/>
</dbReference>
<dbReference type="PROSITE" id="PS50089">
    <property type="entry name" value="ZF_RING_2"/>
    <property type="match status" value="1"/>
</dbReference>
<dbReference type="Gene3D" id="2.120.10.30">
    <property type="entry name" value="TolB, C-terminal domain"/>
    <property type="match status" value="1"/>
</dbReference>
<dbReference type="PROSITE" id="PS00518">
    <property type="entry name" value="ZF_RING_1"/>
    <property type="match status" value="1"/>
</dbReference>
<keyword evidence="3" id="KW-0862">Zinc</keyword>
<organism evidence="6 7">
    <name type="scientific">Crassostrea virginica</name>
    <name type="common">Eastern oyster</name>
    <dbReference type="NCBI Taxonomy" id="6565"/>
    <lineage>
        <taxon>Eukaryota</taxon>
        <taxon>Metazoa</taxon>
        <taxon>Spiralia</taxon>
        <taxon>Lophotrochozoa</taxon>
        <taxon>Mollusca</taxon>
        <taxon>Bivalvia</taxon>
        <taxon>Autobranchia</taxon>
        <taxon>Pteriomorphia</taxon>
        <taxon>Ostreida</taxon>
        <taxon>Ostreoidea</taxon>
        <taxon>Ostreidae</taxon>
        <taxon>Crassostrea</taxon>
    </lineage>
</organism>
<evidence type="ECO:0000256" key="1">
    <source>
        <dbReference type="ARBA" id="ARBA00022723"/>
    </source>
</evidence>
<dbReference type="OrthoDB" id="6105938at2759"/>
<evidence type="ECO:0000256" key="4">
    <source>
        <dbReference type="PROSITE-ProRule" id="PRU00175"/>
    </source>
</evidence>
<evidence type="ECO:0000313" key="6">
    <source>
        <dbReference type="Proteomes" id="UP000694844"/>
    </source>
</evidence>
<gene>
    <name evidence="7" type="primary">LOC111124276</name>
</gene>
<reference evidence="7" key="1">
    <citation type="submission" date="2025-08" db="UniProtKB">
        <authorList>
            <consortium name="RefSeq"/>
        </authorList>
    </citation>
    <scope>IDENTIFICATION</scope>
    <source>
        <tissue evidence="7">Whole sample</tissue>
    </source>
</reference>
<evidence type="ECO:0000313" key="7">
    <source>
        <dbReference type="RefSeq" id="XP_022322839.1"/>
    </source>
</evidence>
<dbReference type="InterPro" id="IPR047153">
    <property type="entry name" value="TRIM45/56/19-like"/>
</dbReference>
<evidence type="ECO:0000256" key="2">
    <source>
        <dbReference type="ARBA" id="ARBA00022771"/>
    </source>
</evidence>
<evidence type="ECO:0000259" key="5">
    <source>
        <dbReference type="PROSITE" id="PS50089"/>
    </source>
</evidence>
<dbReference type="InterPro" id="IPR011042">
    <property type="entry name" value="6-blade_b-propeller_TolB-like"/>
</dbReference>
<dbReference type="InterPro" id="IPR018957">
    <property type="entry name" value="Znf_C3HC4_RING-type"/>
</dbReference>
<keyword evidence="1" id="KW-0479">Metal-binding</keyword>
<evidence type="ECO:0000256" key="3">
    <source>
        <dbReference type="ARBA" id="ARBA00022833"/>
    </source>
</evidence>
<keyword evidence="6" id="KW-1185">Reference proteome</keyword>
<protein>
    <submittedName>
        <fullName evidence="7">Uncharacterized protein LOC111124276</fullName>
    </submittedName>
</protein>
<dbReference type="PANTHER" id="PTHR25462:SF229">
    <property type="entry name" value="TRANSCRIPTION INTERMEDIARY FACTOR 1-BETA"/>
    <property type="match status" value="1"/>
</dbReference>
<dbReference type="KEGG" id="cvn:111124276"/>
<dbReference type="InterPro" id="IPR001841">
    <property type="entry name" value="Znf_RING"/>
</dbReference>
<dbReference type="InterPro" id="IPR017907">
    <property type="entry name" value="Znf_RING_CS"/>
</dbReference>
<dbReference type="AlphaFoldDB" id="A0A8B8D5N5"/>
<dbReference type="Pfam" id="PF00097">
    <property type="entry name" value="zf-C3HC4"/>
    <property type="match status" value="1"/>
</dbReference>
<dbReference type="GeneID" id="111124276"/>
<dbReference type="InterPro" id="IPR013083">
    <property type="entry name" value="Znf_RING/FYVE/PHD"/>
</dbReference>
<dbReference type="SUPFAM" id="SSF57850">
    <property type="entry name" value="RING/U-box"/>
    <property type="match status" value="1"/>
</dbReference>
<proteinExistence type="predicted"/>
<dbReference type="RefSeq" id="XP_022322839.1">
    <property type="nucleotide sequence ID" value="XM_022467131.1"/>
</dbReference>
<accession>A0A8B8D5N5</accession>
<dbReference type="PANTHER" id="PTHR25462">
    <property type="entry name" value="BONUS, ISOFORM C-RELATED"/>
    <property type="match status" value="1"/>
</dbReference>
<name>A0A8B8D5N5_CRAVI</name>
<dbReference type="GO" id="GO:0061630">
    <property type="term" value="F:ubiquitin protein ligase activity"/>
    <property type="evidence" value="ECO:0007669"/>
    <property type="project" value="TreeGrafter"/>
</dbReference>
<dbReference type="SUPFAM" id="SSF63829">
    <property type="entry name" value="Calcium-dependent phosphotriesterase"/>
    <property type="match status" value="1"/>
</dbReference>
<dbReference type="Proteomes" id="UP000694844">
    <property type="component" value="Chromosome 3"/>
</dbReference>